<dbReference type="STRING" id="4533.J3MVV0"/>
<evidence type="ECO:0000256" key="7">
    <source>
        <dbReference type="RuleBase" id="RU003330"/>
    </source>
</evidence>
<dbReference type="InterPro" id="IPR027417">
    <property type="entry name" value="P-loop_NTPase"/>
</dbReference>
<dbReference type="eggNOG" id="KOG3078">
    <property type="taxonomic scope" value="Eukaryota"/>
</dbReference>
<dbReference type="PRINTS" id="PR00094">
    <property type="entry name" value="ADENYLTKNASE"/>
</dbReference>
<dbReference type="Gene3D" id="3.40.50.300">
    <property type="entry name" value="P-loop containing nucleotide triphosphate hydrolases"/>
    <property type="match status" value="1"/>
</dbReference>
<reference evidence="8" key="2">
    <citation type="submission" date="2013-04" db="UniProtKB">
        <authorList>
            <consortium name="EnsemblPlants"/>
        </authorList>
    </citation>
    <scope>IDENTIFICATION</scope>
</reference>
<dbReference type="EnsemblPlants" id="OB09G11280.1">
    <property type="protein sequence ID" value="OB09G11280.1"/>
    <property type="gene ID" value="OB09G11280"/>
</dbReference>
<sequence>MEMEIDLNTDTELLTGISRDGPVLCSHTGISRDGPVLCSHTGISRDEGPVLCSHTGVAAVSFMLYYSQLPCLSSSKDAYLLTDSCSDTCPSSSCLRKPRASVNSCPPGCGKGTQSPLIKYEFFLCHLTAVAAKTPLGIKAKQAMDKAELVSDDLVLGIIDEAMKKTSCQKGFILDGYPRTVVQAQKNKLLVVGSTHQVVDLTIQNLLLLRLLELMMCLTTTPRRA</sequence>
<evidence type="ECO:0000256" key="3">
    <source>
        <dbReference type="ARBA" id="ARBA00012955"/>
    </source>
</evidence>
<dbReference type="Proteomes" id="UP000006038">
    <property type="component" value="Chromosome 9"/>
</dbReference>
<dbReference type="SUPFAM" id="SSF52540">
    <property type="entry name" value="P-loop containing nucleoside triphosphate hydrolases"/>
    <property type="match status" value="1"/>
</dbReference>
<dbReference type="Gramene" id="OB09G11280.1">
    <property type="protein sequence ID" value="OB09G11280.1"/>
    <property type="gene ID" value="OB09G11280"/>
</dbReference>
<dbReference type="PROSITE" id="PS00113">
    <property type="entry name" value="ADENYLATE_KINASE"/>
    <property type="match status" value="1"/>
</dbReference>
<evidence type="ECO:0000256" key="5">
    <source>
        <dbReference type="ARBA" id="ARBA00022741"/>
    </source>
</evidence>
<dbReference type="Pfam" id="PF00406">
    <property type="entry name" value="ADK"/>
    <property type="match status" value="1"/>
</dbReference>
<dbReference type="CDD" id="cd01428">
    <property type="entry name" value="ADK"/>
    <property type="match status" value="1"/>
</dbReference>
<keyword evidence="5" id="KW-0547">Nucleotide-binding</keyword>
<comment type="function">
    <text evidence="1">Catalyzes the reversible transfer of the terminal phosphate group between ATP and AMP. Plays an important role in cellular energy homeostasis and in adenine nucleotide metabolism.</text>
</comment>
<protein>
    <recommendedName>
        <fullName evidence="3">adenylate kinase</fullName>
        <ecNumber evidence="3">2.7.4.3</ecNumber>
    </recommendedName>
</protein>
<keyword evidence="9" id="KW-1185">Reference proteome</keyword>
<reference evidence="8" key="1">
    <citation type="journal article" date="2013" name="Nat. Commun.">
        <title>Whole-genome sequencing of Oryza brachyantha reveals mechanisms underlying Oryza genome evolution.</title>
        <authorList>
            <person name="Chen J."/>
            <person name="Huang Q."/>
            <person name="Gao D."/>
            <person name="Wang J."/>
            <person name="Lang Y."/>
            <person name="Liu T."/>
            <person name="Li B."/>
            <person name="Bai Z."/>
            <person name="Luis Goicoechea J."/>
            <person name="Liang C."/>
            <person name="Chen C."/>
            <person name="Zhang W."/>
            <person name="Sun S."/>
            <person name="Liao Y."/>
            <person name="Zhang X."/>
            <person name="Yang L."/>
            <person name="Song C."/>
            <person name="Wang M."/>
            <person name="Shi J."/>
            <person name="Liu G."/>
            <person name="Liu J."/>
            <person name="Zhou H."/>
            <person name="Zhou W."/>
            <person name="Yu Q."/>
            <person name="An N."/>
            <person name="Chen Y."/>
            <person name="Cai Q."/>
            <person name="Wang B."/>
            <person name="Liu B."/>
            <person name="Min J."/>
            <person name="Huang Y."/>
            <person name="Wu H."/>
            <person name="Li Z."/>
            <person name="Zhang Y."/>
            <person name="Yin Y."/>
            <person name="Song W."/>
            <person name="Jiang J."/>
            <person name="Jackson S.A."/>
            <person name="Wing R.A."/>
            <person name="Wang J."/>
            <person name="Chen M."/>
        </authorList>
    </citation>
    <scope>NUCLEOTIDE SEQUENCE [LARGE SCALE GENOMIC DNA]</scope>
    <source>
        <strain evidence="8">cv. IRGC 101232</strain>
    </source>
</reference>
<dbReference type="PANTHER" id="PTHR23359">
    <property type="entry name" value="NUCLEOTIDE KINASE"/>
    <property type="match status" value="1"/>
</dbReference>
<dbReference type="GO" id="GO:0005524">
    <property type="term" value="F:ATP binding"/>
    <property type="evidence" value="ECO:0007669"/>
    <property type="project" value="InterPro"/>
</dbReference>
<dbReference type="HOGENOM" id="CLU_1231541_0_0_1"/>
<proteinExistence type="inferred from homology"/>
<organism evidence="8">
    <name type="scientific">Oryza brachyantha</name>
    <name type="common">malo sina</name>
    <dbReference type="NCBI Taxonomy" id="4533"/>
    <lineage>
        <taxon>Eukaryota</taxon>
        <taxon>Viridiplantae</taxon>
        <taxon>Streptophyta</taxon>
        <taxon>Embryophyta</taxon>
        <taxon>Tracheophyta</taxon>
        <taxon>Spermatophyta</taxon>
        <taxon>Magnoliopsida</taxon>
        <taxon>Liliopsida</taxon>
        <taxon>Poales</taxon>
        <taxon>Poaceae</taxon>
        <taxon>BOP clade</taxon>
        <taxon>Oryzoideae</taxon>
        <taxon>Oryzeae</taxon>
        <taxon>Oryzinae</taxon>
        <taxon>Oryza</taxon>
    </lineage>
</organism>
<dbReference type="EC" id="2.7.4.3" evidence="3"/>
<keyword evidence="6 7" id="KW-0418">Kinase</keyword>
<evidence type="ECO:0000256" key="4">
    <source>
        <dbReference type="ARBA" id="ARBA00022679"/>
    </source>
</evidence>
<dbReference type="InterPro" id="IPR000850">
    <property type="entry name" value="Adenylat/UMP-CMP_kin"/>
</dbReference>
<comment type="similarity">
    <text evidence="2 7">Belongs to the adenylate kinase family.</text>
</comment>
<evidence type="ECO:0000313" key="8">
    <source>
        <dbReference type="EnsemblPlants" id="OB09G11280.1"/>
    </source>
</evidence>
<evidence type="ECO:0000256" key="1">
    <source>
        <dbReference type="ARBA" id="ARBA00003053"/>
    </source>
</evidence>
<evidence type="ECO:0000256" key="6">
    <source>
        <dbReference type="ARBA" id="ARBA00022777"/>
    </source>
</evidence>
<dbReference type="GO" id="GO:0004017">
    <property type="term" value="F:AMP kinase activity"/>
    <property type="evidence" value="ECO:0007669"/>
    <property type="project" value="UniProtKB-EC"/>
</dbReference>
<accession>J3MVV0</accession>
<dbReference type="AlphaFoldDB" id="J3MVV0"/>
<dbReference type="InterPro" id="IPR033690">
    <property type="entry name" value="Adenylat_kinase_CS"/>
</dbReference>
<keyword evidence="4 7" id="KW-0808">Transferase</keyword>
<name>J3MVV0_ORYBR</name>
<evidence type="ECO:0000313" key="9">
    <source>
        <dbReference type="Proteomes" id="UP000006038"/>
    </source>
</evidence>
<evidence type="ECO:0000256" key="2">
    <source>
        <dbReference type="ARBA" id="ARBA00007220"/>
    </source>
</evidence>